<protein>
    <submittedName>
        <fullName evidence="1">Uncharacterized protein</fullName>
    </submittedName>
</protein>
<evidence type="ECO:0000313" key="1">
    <source>
        <dbReference type="EMBL" id="TFK60353.1"/>
    </source>
</evidence>
<accession>A0ACD3A3B4</accession>
<organism evidence="1 2">
    <name type="scientific">Pluteus cervinus</name>
    <dbReference type="NCBI Taxonomy" id="181527"/>
    <lineage>
        <taxon>Eukaryota</taxon>
        <taxon>Fungi</taxon>
        <taxon>Dikarya</taxon>
        <taxon>Basidiomycota</taxon>
        <taxon>Agaricomycotina</taxon>
        <taxon>Agaricomycetes</taxon>
        <taxon>Agaricomycetidae</taxon>
        <taxon>Agaricales</taxon>
        <taxon>Pluteineae</taxon>
        <taxon>Pluteaceae</taxon>
        <taxon>Pluteus</taxon>
    </lineage>
</organism>
<sequence>GLGTFFLFWLTSWHGGTSFQGAISKGAFFINEGNKTHDDGTQTARLVGLTITTLTTHIVSASAPFLVGLSAYCTVSLWVAGHSGLDEQSSGHVNDKLPTPLQYGLIFELATSAGIKAIYDSSRYLWRNMRTPTSVPVAVSVAFVFTTVVYLTTHLVVLADFWLHTTTSAAFVKLTTSINSAPKFGVAFNDSLCAFAAAGCTFFDNSNHYDTALEFSETNISTVLDSLPVPDPTPDLVRYMLQMGSEIMTNSTDGQEPFSVILLHDYDDLAVIVLTHVNGSASWTASSFGIRAKCKNITPEANLTLLGEPGGMIDASWTNLTSTGPIRFQGRSGVMNNQGLSMAVADVGSGPRLLSNITLDPPHPISFPSDPPTMVVQFAWNNFLPTNAPNTFITVDYFEPSIYHQSFGVSSAFTECTMDFLNLTLRWDPSQQGGEYSLHGEPTRNTGPFFTTMWSPLLTQYATDSLLQQVTSVAQTEPNEAIIMAAVSQMISRAAASMFAAAVFAVPVKSLFVEETVLTGRYPVAPVFAYAGTLFFYSTIALGVFFWVVSIKTQVVRMPGKGGKETTALELAHVQITDPLVVITQSFEYDEDDEDPTPLQPPMDNGESDLGAVASTTSMVELEPVMTGTSLSMESMVEMGVKEMTNDTRSLTDEYVRLKPSIATDGLDLFEEGDNTKRLFLALGETGLRFRVRDKLGADEI</sequence>
<dbReference type="Proteomes" id="UP000308600">
    <property type="component" value="Unassembled WGS sequence"/>
</dbReference>
<evidence type="ECO:0000313" key="2">
    <source>
        <dbReference type="Proteomes" id="UP000308600"/>
    </source>
</evidence>
<name>A0ACD3A3B4_9AGAR</name>
<gene>
    <name evidence="1" type="ORF">BDN72DRAFT_850578</name>
</gene>
<proteinExistence type="predicted"/>
<keyword evidence="2" id="KW-1185">Reference proteome</keyword>
<dbReference type="EMBL" id="ML208788">
    <property type="protein sequence ID" value="TFK60353.1"/>
    <property type="molecule type" value="Genomic_DNA"/>
</dbReference>
<reference evidence="1 2" key="1">
    <citation type="journal article" date="2019" name="Nat. Ecol. Evol.">
        <title>Megaphylogeny resolves global patterns of mushroom evolution.</title>
        <authorList>
            <person name="Varga T."/>
            <person name="Krizsan K."/>
            <person name="Foldi C."/>
            <person name="Dima B."/>
            <person name="Sanchez-Garcia M."/>
            <person name="Sanchez-Ramirez S."/>
            <person name="Szollosi G.J."/>
            <person name="Szarkandi J.G."/>
            <person name="Papp V."/>
            <person name="Albert L."/>
            <person name="Andreopoulos W."/>
            <person name="Angelini C."/>
            <person name="Antonin V."/>
            <person name="Barry K.W."/>
            <person name="Bougher N.L."/>
            <person name="Buchanan P."/>
            <person name="Buyck B."/>
            <person name="Bense V."/>
            <person name="Catcheside P."/>
            <person name="Chovatia M."/>
            <person name="Cooper J."/>
            <person name="Damon W."/>
            <person name="Desjardin D."/>
            <person name="Finy P."/>
            <person name="Geml J."/>
            <person name="Haridas S."/>
            <person name="Hughes K."/>
            <person name="Justo A."/>
            <person name="Karasinski D."/>
            <person name="Kautmanova I."/>
            <person name="Kiss B."/>
            <person name="Kocsube S."/>
            <person name="Kotiranta H."/>
            <person name="LaButti K.M."/>
            <person name="Lechner B.E."/>
            <person name="Liimatainen K."/>
            <person name="Lipzen A."/>
            <person name="Lukacs Z."/>
            <person name="Mihaltcheva S."/>
            <person name="Morgado L.N."/>
            <person name="Niskanen T."/>
            <person name="Noordeloos M.E."/>
            <person name="Ohm R.A."/>
            <person name="Ortiz-Santana B."/>
            <person name="Ovrebo C."/>
            <person name="Racz N."/>
            <person name="Riley R."/>
            <person name="Savchenko A."/>
            <person name="Shiryaev A."/>
            <person name="Soop K."/>
            <person name="Spirin V."/>
            <person name="Szebenyi C."/>
            <person name="Tomsovsky M."/>
            <person name="Tulloss R.E."/>
            <person name="Uehling J."/>
            <person name="Grigoriev I.V."/>
            <person name="Vagvolgyi C."/>
            <person name="Papp T."/>
            <person name="Martin F.M."/>
            <person name="Miettinen O."/>
            <person name="Hibbett D.S."/>
            <person name="Nagy L.G."/>
        </authorList>
    </citation>
    <scope>NUCLEOTIDE SEQUENCE [LARGE SCALE GENOMIC DNA]</scope>
    <source>
        <strain evidence="1 2">NL-1719</strain>
    </source>
</reference>
<feature type="non-terminal residue" evidence="1">
    <location>
        <position position="1"/>
    </location>
</feature>